<feature type="transmembrane region" description="Helical" evidence="8">
    <location>
        <begin position="123"/>
        <end position="145"/>
    </location>
</feature>
<keyword evidence="6 8" id="KW-1133">Transmembrane helix</keyword>
<feature type="transmembrane region" description="Helical" evidence="8">
    <location>
        <begin position="219"/>
        <end position="242"/>
    </location>
</feature>
<evidence type="ECO:0000256" key="7">
    <source>
        <dbReference type="ARBA" id="ARBA00023136"/>
    </source>
</evidence>
<evidence type="ECO:0000313" key="10">
    <source>
        <dbReference type="Proteomes" id="UP000077317"/>
    </source>
</evidence>
<feature type="transmembrane region" description="Helical" evidence="8">
    <location>
        <begin position="248"/>
        <end position="270"/>
    </location>
</feature>
<feature type="transmembrane region" description="Helical" evidence="8">
    <location>
        <begin position="66"/>
        <end position="90"/>
    </location>
</feature>
<comment type="similarity">
    <text evidence="2">Belongs to the auxin efflux carrier (TC 2.A.69) family.</text>
</comment>
<sequence>MTIVALIFVKLLVLFLLMGAGLFLAYRHIFTKEITLELSKLLTRFVAPSLFISSFISQSFSWEKLLLLLAVMASAFLIIVSRIFLLSFLLPKSRNTDKYAVLFANVGFMGTPLALAVGGKEAVFFISGFVVANQIMQWTYGIYLISQKQSVINLRAVFINPATIATAVGLFCFLLPFKLPGVLVDAIDTFALLNTPLSTLVLGSYFYKTTFKEIFLYRPAYYTAFLRLFVTSFISILLIWLLPFHSSAVKLALTIAAISPAAMNTALLSQVYGGDYEYGSRLVLLTTVLSLVSIPLMVGIASFLYL</sequence>
<feature type="transmembrane region" description="Helical" evidence="8">
    <location>
        <begin position="6"/>
        <end position="29"/>
    </location>
</feature>
<name>A0A172Q6Z3_9STRE</name>
<comment type="subcellular location">
    <subcellularLocation>
        <location evidence="1">Cell membrane</location>
        <topology evidence="1">Multi-pass membrane protein</topology>
    </subcellularLocation>
</comment>
<evidence type="ECO:0000256" key="3">
    <source>
        <dbReference type="ARBA" id="ARBA00022448"/>
    </source>
</evidence>
<keyword evidence="7 8" id="KW-0472">Membrane</keyword>
<dbReference type="Proteomes" id="UP000077317">
    <property type="component" value="Chromosome"/>
</dbReference>
<dbReference type="InterPro" id="IPR038770">
    <property type="entry name" value="Na+/solute_symporter_sf"/>
</dbReference>
<dbReference type="PANTHER" id="PTHR36838">
    <property type="entry name" value="AUXIN EFFLUX CARRIER FAMILY PROTEIN"/>
    <property type="match status" value="1"/>
</dbReference>
<evidence type="ECO:0000313" key="9">
    <source>
        <dbReference type="EMBL" id="AND79187.1"/>
    </source>
</evidence>
<dbReference type="KEGG" id="spat:A0O21_03665"/>
<keyword evidence="3" id="KW-0813">Transport</keyword>
<dbReference type="GO" id="GO:0005886">
    <property type="term" value="C:plasma membrane"/>
    <property type="evidence" value="ECO:0007669"/>
    <property type="project" value="UniProtKB-SubCell"/>
</dbReference>
<keyword evidence="10" id="KW-1185">Reference proteome</keyword>
<evidence type="ECO:0000256" key="8">
    <source>
        <dbReference type="SAM" id="Phobius"/>
    </source>
</evidence>
<dbReference type="OrthoDB" id="9798064at2"/>
<dbReference type="Gene3D" id="1.20.1530.20">
    <property type="match status" value="1"/>
</dbReference>
<feature type="transmembrane region" description="Helical" evidence="8">
    <location>
        <begin position="157"/>
        <end position="177"/>
    </location>
</feature>
<protein>
    <submittedName>
        <fullName evidence="9">Permease</fullName>
    </submittedName>
</protein>
<reference evidence="9 10" key="1">
    <citation type="journal article" date="2016" name="Int. J. Syst. Evol. Microbiol.">
        <title>Streptococcuspantholopis sp. nov., isolated from faeces of the Tibetan antelope (Pantholops hodgsonii).</title>
        <authorList>
            <person name="Bai X."/>
            <person name="Xiong Y."/>
            <person name="Lu S."/>
            <person name="Jin D."/>
            <person name="Lai X."/>
            <person name="Yang J."/>
            <person name="Niu L."/>
            <person name="Hu S."/>
            <person name="Meng X."/>
            <person name="Pu J."/>
            <person name="Ye C."/>
            <person name="Xu J."/>
        </authorList>
    </citation>
    <scope>NUCLEOTIDE SEQUENCE [LARGE SCALE GENOMIC DNA]</scope>
    <source>
        <strain evidence="9 10">TA 26</strain>
    </source>
</reference>
<dbReference type="STRING" id="1811193.A0O21_03665"/>
<feature type="transmembrane region" description="Helical" evidence="8">
    <location>
        <begin position="189"/>
        <end position="207"/>
    </location>
</feature>
<dbReference type="PANTHER" id="PTHR36838:SF1">
    <property type="entry name" value="SLR1864 PROTEIN"/>
    <property type="match status" value="1"/>
</dbReference>
<evidence type="ECO:0000256" key="6">
    <source>
        <dbReference type="ARBA" id="ARBA00022989"/>
    </source>
</evidence>
<keyword evidence="4" id="KW-1003">Cell membrane</keyword>
<dbReference type="Pfam" id="PF03547">
    <property type="entry name" value="Mem_trans"/>
    <property type="match status" value="2"/>
</dbReference>
<accession>A0A172Q6Z3</accession>
<dbReference type="EMBL" id="CP014699">
    <property type="protein sequence ID" value="AND79187.1"/>
    <property type="molecule type" value="Genomic_DNA"/>
</dbReference>
<dbReference type="RefSeq" id="WP_067061447.1">
    <property type="nucleotide sequence ID" value="NZ_CP014699.1"/>
</dbReference>
<evidence type="ECO:0000256" key="1">
    <source>
        <dbReference type="ARBA" id="ARBA00004651"/>
    </source>
</evidence>
<organism evidence="9 10">
    <name type="scientific">Streptococcus pantholopis</name>
    <dbReference type="NCBI Taxonomy" id="1811193"/>
    <lineage>
        <taxon>Bacteria</taxon>
        <taxon>Bacillati</taxon>
        <taxon>Bacillota</taxon>
        <taxon>Bacilli</taxon>
        <taxon>Lactobacillales</taxon>
        <taxon>Streptococcaceae</taxon>
        <taxon>Streptococcus</taxon>
    </lineage>
</organism>
<gene>
    <name evidence="9" type="ORF">A0O21_03665</name>
</gene>
<evidence type="ECO:0000256" key="5">
    <source>
        <dbReference type="ARBA" id="ARBA00022692"/>
    </source>
</evidence>
<dbReference type="GO" id="GO:0055085">
    <property type="term" value="P:transmembrane transport"/>
    <property type="evidence" value="ECO:0007669"/>
    <property type="project" value="InterPro"/>
</dbReference>
<reference evidence="10" key="2">
    <citation type="submission" date="2016-03" db="EMBL/GenBank/DDBJ databases">
        <title>Streptococcus antelopensis sp. nov., isolated from the feces of the Tibetan antelope (Pantholops hodgsonii) in Hoh Xil National Nature Reserve, Qinghai, China.</title>
        <authorList>
            <person name="Bai X."/>
        </authorList>
    </citation>
    <scope>NUCLEOTIDE SEQUENCE [LARGE SCALE GENOMIC DNA]</scope>
    <source>
        <strain evidence="10">TA 26</strain>
    </source>
</reference>
<feature type="transmembrane region" description="Helical" evidence="8">
    <location>
        <begin position="99"/>
        <end position="117"/>
    </location>
</feature>
<dbReference type="InterPro" id="IPR004776">
    <property type="entry name" value="Mem_transp_PIN-like"/>
</dbReference>
<evidence type="ECO:0000256" key="4">
    <source>
        <dbReference type="ARBA" id="ARBA00022475"/>
    </source>
</evidence>
<proteinExistence type="inferred from homology"/>
<keyword evidence="5 8" id="KW-0812">Transmembrane</keyword>
<feature type="transmembrane region" description="Helical" evidence="8">
    <location>
        <begin position="282"/>
        <end position="305"/>
    </location>
</feature>
<evidence type="ECO:0000256" key="2">
    <source>
        <dbReference type="ARBA" id="ARBA00010145"/>
    </source>
</evidence>
<dbReference type="AlphaFoldDB" id="A0A172Q6Z3"/>